<accession>A0A1I8AT62</accession>
<protein>
    <submittedName>
        <fullName evidence="2">Uncharacterized protein</fullName>
    </submittedName>
</protein>
<sequence>MTISDKTVNAYAKCFNRKCRAECVTIQQSRTKNKGKRFAHLNSAIFFTSTVVPTNFRLLNGKIVLRRGNVHVAHLSPVNVDFSFGFVASQHRNLVLGSVSAVVVQNLFYLA</sequence>
<dbReference type="AlphaFoldDB" id="A0A1I8AT62"/>
<dbReference type="Proteomes" id="UP000095287">
    <property type="component" value="Unplaced"/>
</dbReference>
<evidence type="ECO:0000313" key="2">
    <source>
        <dbReference type="WBParaSite" id="L893_g8810.t1"/>
    </source>
</evidence>
<organism evidence="1 2">
    <name type="scientific">Steinernema glaseri</name>
    <dbReference type="NCBI Taxonomy" id="37863"/>
    <lineage>
        <taxon>Eukaryota</taxon>
        <taxon>Metazoa</taxon>
        <taxon>Ecdysozoa</taxon>
        <taxon>Nematoda</taxon>
        <taxon>Chromadorea</taxon>
        <taxon>Rhabditida</taxon>
        <taxon>Tylenchina</taxon>
        <taxon>Panagrolaimomorpha</taxon>
        <taxon>Strongyloidoidea</taxon>
        <taxon>Steinernematidae</taxon>
        <taxon>Steinernema</taxon>
    </lineage>
</organism>
<evidence type="ECO:0000313" key="1">
    <source>
        <dbReference type="Proteomes" id="UP000095287"/>
    </source>
</evidence>
<reference evidence="2" key="1">
    <citation type="submission" date="2016-11" db="UniProtKB">
        <authorList>
            <consortium name="WormBaseParasite"/>
        </authorList>
    </citation>
    <scope>IDENTIFICATION</scope>
</reference>
<name>A0A1I8AT62_9BILA</name>
<proteinExistence type="predicted"/>
<keyword evidence="1" id="KW-1185">Reference proteome</keyword>
<dbReference type="WBParaSite" id="L893_g8810.t1">
    <property type="protein sequence ID" value="L893_g8810.t1"/>
    <property type="gene ID" value="L893_g8810"/>
</dbReference>